<gene>
    <name evidence="6" type="ORF">ENV54_12895</name>
</gene>
<dbReference type="Gene3D" id="3.30.1330.60">
    <property type="entry name" value="OmpA-like domain"/>
    <property type="match status" value="1"/>
</dbReference>
<organism evidence="6">
    <name type="scientific">Desulfomonile tiedjei</name>
    <dbReference type="NCBI Taxonomy" id="2358"/>
    <lineage>
        <taxon>Bacteria</taxon>
        <taxon>Pseudomonadati</taxon>
        <taxon>Thermodesulfobacteriota</taxon>
        <taxon>Desulfomonilia</taxon>
        <taxon>Desulfomonilales</taxon>
        <taxon>Desulfomonilaceae</taxon>
        <taxon>Desulfomonile</taxon>
    </lineage>
</organism>
<dbReference type="Pfam" id="PF13768">
    <property type="entry name" value="VWA_3"/>
    <property type="match status" value="1"/>
</dbReference>
<evidence type="ECO:0000256" key="4">
    <source>
        <dbReference type="PROSITE-ProRule" id="PRU00473"/>
    </source>
</evidence>
<name>A0A7C4ATS1_9BACT</name>
<sequence length="430" mass="46499">MRPGARRRTHARSGQHREACGGYAWLRPISRTGLRSFVKVSPNIKLLLNLLTTCRSSASSTEINELAAEAGGEASGGSMGAIKTMLIKRLATAALILVLVASIASSDDCRGVPNILVLFDASGFMKERDRYQFLLKQMNFFQEAMPITADGFFNVGLRHYGLKVGMGCENTESILAVQPWDPQRFINSFPQSISYGMSSLSAGLRGAADDVAGLQGKSVIVVVGGGIESCKVDPIKITEQICANNPDVQVHTFQIGNAQEGTYLLKGIAERGRGTYHNADVINSPAEWHAWMRRFLVVPCQRPAPPPSQSPARPIGNMVTFDLNSVSVTSADPSANAANLAAMDAAVREFRQSPNAQIVLHGFTDGRGKPEYNMKLSRQRAEAVAAYLTKRFAVPPSRIKIVPHGAVSQGNIQPGASEREGRRVVIEVVR</sequence>
<dbReference type="InterPro" id="IPR036737">
    <property type="entry name" value="OmpA-like_sf"/>
</dbReference>
<dbReference type="InterPro" id="IPR006665">
    <property type="entry name" value="OmpA-like"/>
</dbReference>
<dbReference type="SUPFAM" id="SSF53300">
    <property type="entry name" value="vWA-like"/>
    <property type="match status" value="1"/>
</dbReference>
<protein>
    <recommendedName>
        <fullName evidence="5">OmpA-like domain-containing protein</fullName>
    </recommendedName>
</protein>
<dbReference type="EMBL" id="DTGT01000420">
    <property type="protein sequence ID" value="HGH62183.1"/>
    <property type="molecule type" value="Genomic_DNA"/>
</dbReference>
<proteinExistence type="predicted"/>
<dbReference type="PANTHER" id="PTHR30329">
    <property type="entry name" value="STATOR ELEMENT OF FLAGELLAR MOTOR COMPLEX"/>
    <property type="match status" value="1"/>
</dbReference>
<dbReference type="PANTHER" id="PTHR30329:SF21">
    <property type="entry name" value="LIPOPROTEIN YIAD-RELATED"/>
    <property type="match status" value="1"/>
</dbReference>
<dbReference type="SUPFAM" id="SSF103088">
    <property type="entry name" value="OmpA-like"/>
    <property type="match status" value="1"/>
</dbReference>
<evidence type="ECO:0000256" key="3">
    <source>
        <dbReference type="ARBA" id="ARBA00023237"/>
    </source>
</evidence>
<comment type="caution">
    <text evidence="6">The sequence shown here is derived from an EMBL/GenBank/DDBJ whole genome shotgun (WGS) entry which is preliminary data.</text>
</comment>
<feature type="domain" description="OmpA-like" evidence="5">
    <location>
        <begin position="308"/>
        <end position="430"/>
    </location>
</feature>
<dbReference type="PRINTS" id="PR01021">
    <property type="entry name" value="OMPADOMAIN"/>
</dbReference>
<evidence type="ECO:0000256" key="2">
    <source>
        <dbReference type="ARBA" id="ARBA00023136"/>
    </source>
</evidence>
<dbReference type="AlphaFoldDB" id="A0A7C4ATS1"/>
<dbReference type="Pfam" id="PF00691">
    <property type="entry name" value="OmpA"/>
    <property type="match status" value="1"/>
</dbReference>
<dbReference type="InterPro" id="IPR006664">
    <property type="entry name" value="OMP_bac"/>
</dbReference>
<dbReference type="PROSITE" id="PS51123">
    <property type="entry name" value="OMPA_2"/>
    <property type="match status" value="1"/>
</dbReference>
<accession>A0A7C4ATS1</accession>
<keyword evidence="3" id="KW-0998">Cell outer membrane</keyword>
<comment type="subcellular location">
    <subcellularLocation>
        <location evidence="1">Cell outer membrane</location>
    </subcellularLocation>
</comment>
<dbReference type="Gene3D" id="3.40.50.410">
    <property type="entry name" value="von Willebrand factor, type A domain"/>
    <property type="match status" value="1"/>
</dbReference>
<evidence type="ECO:0000256" key="1">
    <source>
        <dbReference type="ARBA" id="ARBA00004442"/>
    </source>
</evidence>
<dbReference type="InterPro" id="IPR002035">
    <property type="entry name" value="VWF_A"/>
</dbReference>
<evidence type="ECO:0000313" key="6">
    <source>
        <dbReference type="EMBL" id="HGH62183.1"/>
    </source>
</evidence>
<reference evidence="6" key="1">
    <citation type="journal article" date="2020" name="mSystems">
        <title>Genome- and Community-Level Interaction Insights into Carbon Utilization and Element Cycling Functions of Hydrothermarchaeota in Hydrothermal Sediment.</title>
        <authorList>
            <person name="Zhou Z."/>
            <person name="Liu Y."/>
            <person name="Xu W."/>
            <person name="Pan J."/>
            <person name="Luo Z.H."/>
            <person name="Li M."/>
        </authorList>
    </citation>
    <scope>NUCLEOTIDE SEQUENCE [LARGE SCALE GENOMIC DNA]</scope>
    <source>
        <strain evidence="6">SpSt-769</strain>
    </source>
</reference>
<evidence type="ECO:0000259" key="5">
    <source>
        <dbReference type="PROSITE" id="PS51123"/>
    </source>
</evidence>
<dbReference type="InterPro" id="IPR036465">
    <property type="entry name" value="vWFA_dom_sf"/>
</dbReference>
<keyword evidence="2 4" id="KW-0472">Membrane</keyword>
<dbReference type="InterPro" id="IPR050330">
    <property type="entry name" value="Bact_OuterMem_StrucFunc"/>
</dbReference>
<dbReference type="CDD" id="cd07185">
    <property type="entry name" value="OmpA_C-like"/>
    <property type="match status" value="1"/>
</dbReference>
<dbReference type="GO" id="GO:0009279">
    <property type="term" value="C:cell outer membrane"/>
    <property type="evidence" value="ECO:0007669"/>
    <property type="project" value="UniProtKB-SubCell"/>
</dbReference>